<feature type="compositionally biased region" description="Basic and acidic residues" evidence="1">
    <location>
        <begin position="194"/>
        <end position="220"/>
    </location>
</feature>
<dbReference type="PANTHER" id="PTHR28208:SF3">
    <property type="entry name" value="PHOSPHATIDATE PHOSPHATASE APP1"/>
    <property type="match status" value="1"/>
</dbReference>
<feature type="region of interest" description="Disordered" evidence="1">
    <location>
        <begin position="536"/>
        <end position="775"/>
    </location>
</feature>
<feature type="region of interest" description="Disordered" evidence="1">
    <location>
        <begin position="171"/>
        <end position="273"/>
    </location>
</feature>
<keyword evidence="4" id="KW-1185">Reference proteome</keyword>
<feature type="compositionally biased region" description="Polar residues" evidence="1">
    <location>
        <begin position="749"/>
        <end position="773"/>
    </location>
</feature>
<dbReference type="InterPro" id="IPR036412">
    <property type="entry name" value="HAD-like_sf"/>
</dbReference>
<dbReference type="PIRSF" id="PIRSF037464">
    <property type="entry name" value="UCP037464_APP1"/>
    <property type="match status" value="1"/>
</dbReference>
<dbReference type="InterPro" id="IPR019236">
    <property type="entry name" value="APP1_cat"/>
</dbReference>
<feature type="region of interest" description="Disordered" evidence="1">
    <location>
        <begin position="98"/>
        <end position="132"/>
    </location>
</feature>
<dbReference type="STRING" id="77044.A0A1W2TKY4"/>
<feature type="compositionally biased region" description="Basic and acidic residues" evidence="1">
    <location>
        <begin position="120"/>
        <end position="132"/>
    </location>
</feature>
<dbReference type="OMA" id="RGPMTRK"/>
<accession>A0A1W2TKY4</accession>
<dbReference type="SUPFAM" id="SSF56784">
    <property type="entry name" value="HAD-like"/>
    <property type="match status" value="1"/>
</dbReference>
<proteinExistence type="predicted"/>
<dbReference type="GO" id="GO:0008195">
    <property type="term" value="F:phosphatidate phosphatase activity"/>
    <property type="evidence" value="ECO:0007669"/>
    <property type="project" value="InterPro"/>
</dbReference>
<dbReference type="GO" id="GO:0030479">
    <property type="term" value="C:actin cortical patch"/>
    <property type="evidence" value="ECO:0007669"/>
    <property type="project" value="TreeGrafter"/>
</dbReference>
<organism evidence="3">
    <name type="scientific">Rosellinia necatrix</name>
    <name type="common">White root-rot fungus</name>
    <dbReference type="NCBI Taxonomy" id="77044"/>
    <lineage>
        <taxon>Eukaryota</taxon>
        <taxon>Fungi</taxon>
        <taxon>Dikarya</taxon>
        <taxon>Ascomycota</taxon>
        <taxon>Pezizomycotina</taxon>
        <taxon>Sordariomycetes</taxon>
        <taxon>Xylariomycetidae</taxon>
        <taxon>Xylariales</taxon>
        <taxon>Xylariaceae</taxon>
        <taxon>Rosellinia</taxon>
    </lineage>
</organism>
<evidence type="ECO:0000259" key="2">
    <source>
        <dbReference type="Pfam" id="PF09949"/>
    </source>
</evidence>
<feature type="compositionally biased region" description="Basic residues" evidence="1">
    <location>
        <begin position="246"/>
        <end position="259"/>
    </location>
</feature>
<dbReference type="InterPro" id="IPR052935">
    <property type="entry name" value="Mg2+_PAP"/>
</dbReference>
<feature type="compositionally biased region" description="Polar residues" evidence="1">
    <location>
        <begin position="677"/>
        <end position="693"/>
    </location>
</feature>
<dbReference type="Pfam" id="PF09949">
    <property type="entry name" value="APP1_cat"/>
    <property type="match status" value="1"/>
</dbReference>
<protein>
    <submittedName>
        <fullName evidence="3">Putative actin patch protein</fullName>
    </submittedName>
</protein>
<evidence type="ECO:0000313" key="4">
    <source>
        <dbReference type="Proteomes" id="UP000054516"/>
    </source>
</evidence>
<feature type="region of interest" description="Disordered" evidence="1">
    <location>
        <begin position="1"/>
        <end position="26"/>
    </location>
</feature>
<dbReference type="AlphaFoldDB" id="A0A1W2TKY4"/>
<dbReference type="InterPro" id="IPR017210">
    <property type="entry name" value="APP1"/>
</dbReference>
<feature type="domain" description="Phosphatidate phosphatase APP1 catalytic" evidence="2">
    <location>
        <begin position="363"/>
        <end position="512"/>
    </location>
</feature>
<sequence length="830" mass="91640">MTSMPGLGVGGGSYGADAGRERGARRRKLAAMAGSVYRAGAVAVNEIKESYNQTRSSEMDSPEISRITIPGSFPDVAIITTGNEQMVLFPSYAKRHVREQPRQLARPGEPPPPSGLGVNEQERWRQEWDRNEDEKAVVDVDVRGWIYNPHRGPMTRRNRVLIGLARQLSGIPAPRQQQPSNGANPDPPIAGAHQQHEYERERESIAREAREIERRGRAEEAAAQQGDYSEKPHDAFSEDEGDRPGQHRPSRSSTPHRRPTSPVLPTRTNTSGSSVFSDAELAAANANLMARIGPFMTTPLVELPITLFFYNDIQSQSRIVRTDDSGHFVIRAALDFIPTHVRVLANEDISYTETVQLIEPRGISLISDIDDTIKRSNIALGAKEIFRNTFVRELKDLTIDGVTDWYTSIHNMGVRIHYCSNSPWQLYPVLATYFKLASLPPGSLHLKRYTGMLQGIFEPVAERKKGTLEKIMSDFPERKFLLVGDSGEADLEVYTELAIANPGRIKGIFIRDVTTPERPGYFDAAYDFRGGYSASGAAPNRWDQKSGGSSMDSLTDRPALPPRNTAASKSQDFSVGDLIDLSDDPKPPCRTESGFIMPNTGQTPQHGARNTYPQGRKPPPKPAKPSALKSTATAPIMPTKETDPNRRKTSPVPPPPRRSFPGSEPSGKPPSLHPLSQAHNSSEQTLTIPSDNSARPVEYAKTNSTTPTPPPRRRGTPSSVTGLSPHLMPSRRRTGNSDIDFDPLGSSAIRRSNTDSPVTTTQSSASGSPNQEPLNKKLELWRRRLERAEDILSQHGVPLYTWRRGEDVVTEAIGIVRQTLEEMGIRKRGP</sequence>
<gene>
    <name evidence="3" type="ORF">SAMD00023353_1700070</name>
</gene>
<evidence type="ECO:0000256" key="1">
    <source>
        <dbReference type="SAM" id="MobiDB-lite"/>
    </source>
</evidence>
<dbReference type="PANTHER" id="PTHR28208">
    <property type="entry name" value="PHOSPHATIDATE PHOSPHATASE APP1"/>
    <property type="match status" value="1"/>
</dbReference>
<reference evidence="3" key="1">
    <citation type="submission" date="2016-03" db="EMBL/GenBank/DDBJ databases">
        <title>Draft genome sequence of Rosellinia necatrix.</title>
        <authorList>
            <person name="Kanematsu S."/>
        </authorList>
    </citation>
    <scope>NUCLEOTIDE SEQUENCE [LARGE SCALE GENOMIC DNA]</scope>
    <source>
        <strain evidence="3">W97</strain>
    </source>
</reference>
<dbReference type="Proteomes" id="UP000054516">
    <property type="component" value="Unassembled WGS sequence"/>
</dbReference>
<evidence type="ECO:0000313" key="3">
    <source>
        <dbReference type="EMBL" id="GAP88924.1"/>
    </source>
</evidence>
<dbReference type="OrthoDB" id="10259843at2759"/>
<dbReference type="EMBL" id="DF977462">
    <property type="protein sequence ID" value="GAP88924.1"/>
    <property type="molecule type" value="Genomic_DNA"/>
</dbReference>
<name>A0A1W2TKY4_ROSNE</name>